<evidence type="ECO:0000256" key="8">
    <source>
        <dbReference type="SAM" id="Phobius"/>
    </source>
</evidence>
<dbReference type="Proteomes" id="UP000265515">
    <property type="component" value="Unassembled WGS sequence"/>
</dbReference>
<evidence type="ECO:0000256" key="1">
    <source>
        <dbReference type="ARBA" id="ARBA00004370"/>
    </source>
</evidence>
<protein>
    <recommendedName>
        <fullName evidence="13">DOMON domain-containing protein</fullName>
    </recommendedName>
</protein>
<feature type="transmembrane region" description="Helical" evidence="8">
    <location>
        <begin position="708"/>
        <end position="730"/>
    </location>
</feature>
<sequence length="915" mass="101397">MSWLFGCVAGWGSRSGSGSGAGSGACTARSPLVGFSADLSMGLHQLRGRITILDDCTFKVENFDMLPGNQVFWWAAKGESVMEMLTGVVVSPAPLSRLYSNETFQVRLDNVSWEGISILGVWSRETATDYGHVKLQAVTDPTPQATVFPNMSSQEQSSTPAPGPQFERSPPSSGGDASLTWKDDRAHPSGGSFLRAVRKGAAQPTMFENCLELSAGKVRVRWTVNKDNSTVDFGLEAAVPRSMYIAFGFVDPAAAVEDDLMRKSDVAVAGYAADTLFVSDYFITDYKDCQWQKKPVVGICPDAALHGSNNRDRRSVVDNVQLLYGHHKDGILFARYQRPVVSPDKDFDHDIDLTSERSFVWAIGPLRPKEGKTPVTPVYPGRKSGVDYGFGNITLGKFNDNCVGPLNASFMYSSHIKTARRGVPLVVTSGPSKDYPNPPASDRSLFIDGVETPVLQVERGVEIMFSVEAGHDVPFYITPDPVGGKWNESELVLAGGPESSGVHTSPYAMTWTPDAHTPNPVYYQSLTGKKMGWLIEILERGLPDMYQSRAWLSNERVELFWTVENDSIALAAQAAQPCGYLAIGFGSGMVQSTVYVGWIENGSGNVQEYWIDGRTPSNIHPINEGLVAKKVSVDDNFFTMEFERKLRLPKSRNTIDTQFPVKMIWAIGDGWTSGELTQECQHKEMSSSVTLVDLQMGFSKPEQLQPVFAVHGFMMFLAWGVLLPGGVMAARYLKALETQSHPLDLTTFHAKCGITAISLAAWQPLNAWMRPRRPSAGEPPQTLRVVWQFVHMYSGRTALVLGGIALLSGLMALADREELDYVEDLRWALIGYFCLLLMVFVYYEYRLRQNRKRQRSVESRPYSWTQNTSKRQNVDEDDRVQLLQGRWDTMLHGQPDVHDGSRPGPSEIQIEALNR</sequence>
<dbReference type="CDD" id="cd08760">
    <property type="entry name" value="Cyt_b561_FRRS1_like"/>
    <property type="match status" value="1"/>
</dbReference>
<dbReference type="InterPro" id="IPR019545">
    <property type="entry name" value="DM13_domain"/>
</dbReference>
<evidence type="ECO:0000313" key="12">
    <source>
        <dbReference type="Proteomes" id="UP000265515"/>
    </source>
</evidence>
<dbReference type="OrthoDB" id="2448405at2759"/>
<organism evidence="11 12">
    <name type="scientific">Chara braunii</name>
    <name type="common">Braun's stonewort</name>
    <dbReference type="NCBI Taxonomy" id="69332"/>
    <lineage>
        <taxon>Eukaryota</taxon>
        <taxon>Viridiplantae</taxon>
        <taxon>Streptophyta</taxon>
        <taxon>Charophyceae</taxon>
        <taxon>Charales</taxon>
        <taxon>Characeae</taxon>
        <taxon>Chara</taxon>
    </lineage>
</organism>
<feature type="compositionally biased region" description="Polar residues" evidence="7">
    <location>
        <begin position="143"/>
        <end position="160"/>
    </location>
</feature>
<proteinExistence type="predicted"/>
<dbReference type="PROSITE" id="PS51549">
    <property type="entry name" value="DM13"/>
    <property type="match status" value="1"/>
</dbReference>
<keyword evidence="6 8" id="KW-0472">Membrane</keyword>
<dbReference type="Gramene" id="GBG88691">
    <property type="protein sequence ID" value="GBG88691"/>
    <property type="gene ID" value="CBR_g48221"/>
</dbReference>
<dbReference type="Pfam" id="PF10517">
    <property type="entry name" value="DM13"/>
    <property type="match status" value="1"/>
</dbReference>
<dbReference type="InterPro" id="IPR057443">
    <property type="entry name" value="At5g54830-like"/>
</dbReference>
<dbReference type="SMART" id="SM00664">
    <property type="entry name" value="DoH"/>
    <property type="match status" value="2"/>
</dbReference>
<evidence type="ECO:0000256" key="7">
    <source>
        <dbReference type="SAM" id="MobiDB-lite"/>
    </source>
</evidence>
<dbReference type="GO" id="GO:0016020">
    <property type="term" value="C:membrane"/>
    <property type="evidence" value="ECO:0007669"/>
    <property type="project" value="UniProtKB-SubCell"/>
</dbReference>
<dbReference type="PANTHER" id="PTHR47281">
    <property type="entry name" value="OS09G0557700 PROTEIN"/>
    <property type="match status" value="1"/>
</dbReference>
<dbReference type="InterPro" id="IPR045266">
    <property type="entry name" value="DOH_DOMON"/>
</dbReference>
<dbReference type="InterPro" id="IPR005018">
    <property type="entry name" value="DOMON_domain"/>
</dbReference>
<accession>A0A388M2A9</accession>
<keyword evidence="4" id="KW-0249">Electron transport</keyword>
<keyword evidence="12" id="KW-1185">Reference proteome</keyword>
<dbReference type="EMBL" id="BFEA01000689">
    <property type="protein sequence ID" value="GBG88691.1"/>
    <property type="molecule type" value="Genomic_DNA"/>
</dbReference>
<feature type="region of interest" description="Disordered" evidence="7">
    <location>
        <begin position="892"/>
        <end position="915"/>
    </location>
</feature>
<comment type="subcellular location">
    <subcellularLocation>
        <location evidence="1">Membrane</location>
    </subcellularLocation>
</comment>
<feature type="transmembrane region" description="Helical" evidence="8">
    <location>
        <begin position="825"/>
        <end position="845"/>
    </location>
</feature>
<dbReference type="InterPro" id="IPR045879">
    <property type="entry name" value="B561A"/>
</dbReference>
<evidence type="ECO:0000259" key="9">
    <source>
        <dbReference type="PROSITE" id="PS50836"/>
    </source>
</evidence>
<dbReference type="PROSITE" id="PS50836">
    <property type="entry name" value="DOMON"/>
    <property type="match status" value="2"/>
</dbReference>
<evidence type="ECO:0000256" key="3">
    <source>
        <dbReference type="ARBA" id="ARBA00022692"/>
    </source>
</evidence>
<evidence type="ECO:0000313" key="11">
    <source>
        <dbReference type="EMBL" id="GBG88691.1"/>
    </source>
</evidence>
<dbReference type="Gene3D" id="1.20.120.1770">
    <property type="match status" value="1"/>
</dbReference>
<feature type="domain" description="DOMON" evidence="9">
    <location>
        <begin position="216"/>
        <end position="364"/>
    </location>
</feature>
<evidence type="ECO:0008006" key="13">
    <source>
        <dbReference type="Google" id="ProtNLM"/>
    </source>
</evidence>
<keyword evidence="5 8" id="KW-1133">Transmembrane helix</keyword>
<feature type="transmembrane region" description="Helical" evidence="8">
    <location>
        <begin position="793"/>
        <end position="813"/>
    </location>
</feature>
<keyword evidence="3 8" id="KW-0812">Transmembrane</keyword>
<evidence type="ECO:0000259" key="10">
    <source>
        <dbReference type="PROSITE" id="PS51549"/>
    </source>
</evidence>
<feature type="domain" description="DOMON" evidence="9">
    <location>
        <begin position="555"/>
        <end position="668"/>
    </location>
</feature>
<gene>
    <name evidence="11" type="ORF">CBR_g48221</name>
</gene>
<evidence type="ECO:0000256" key="4">
    <source>
        <dbReference type="ARBA" id="ARBA00022982"/>
    </source>
</evidence>
<name>A0A388M2A9_CHABU</name>
<dbReference type="SMART" id="SM00686">
    <property type="entry name" value="DM13"/>
    <property type="match status" value="1"/>
</dbReference>
<evidence type="ECO:0000256" key="6">
    <source>
        <dbReference type="ARBA" id="ARBA00023136"/>
    </source>
</evidence>
<dbReference type="Pfam" id="PF25489">
    <property type="entry name" value="At5g54830"/>
    <property type="match status" value="1"/>
</dbReference>
<dbReference type="SMART" id="SM00665">
    <property type="entry name" value="B561"/>
    <property type="match status" value="1"/>
</dbReference>
<keyword evidence="2" id="KW-0813">Transport</keyword>
<evidence type="ECO:0000256" key="2">
    <source>
        <dbReference type="ARBA" id="ARBA00022448"/>
    </source>
</evidence>
<dbReference type="CDD" id="cd09631">
    <property type="entry name" value="DOMON_DOH"/>
    <property type="match status" value="2"/>
</dbReference>
<evidence type="ECO:0000256" key="5">
    <source>
        <dbReference type="ARBA" id="ARBA00022989"/>
    </source>
</evidence>
<dbReference type="AlphaFoldDB" id="A0A388M2A9"/>
<dbReference type="PANTHER" id="PTHR47281:SF1">
    <property type="entry name" value="OS09G0557700 PROTEIN"/>
    <property type="match status" value="1"/>
</dbReference>
<feature type="domain" description="DM13" evidence="10">
    <location>
        <begin position="33"/>
        <end position="136"/>
    </location>
</feature>
<dbReference type="Pfam" id="PF03351">
    <property type="entry name" value="DOMON"/>
    <property type="match status" value="2"/>
</dbReference>
<dbReference type="InterPro" id="IPR006593">
    <property type="entry name" value="Cyt_b561/ferric_Rdtase_TM"/>
</dbReference>
<reference evidence="11 12" key="1">
    <citation type="journal article" date="2018" name="Cell">
        <title>The Chara Genome: Secondary Complexity and Implications for Plant Terrestrialization.</title>
        <authorList>
            <person name="Nishiyama T."/>
            <person name="Sakayama H."/>
            <person name="Vries J.D."/>
            <person name="Buschmann H."/>
            <person name="Saint-Marcoux D."/>
            <person name="Ullrich K.K."/>
            <person name="Haas F.B."/>
            <person name="Vanderstraeten L."/>
            <person name="Becker D."/>
            <person name="Lang D."/>
            <person name="Vosolsobe S."/>
            <person name="Rombauts S."/>
            <person name="Wilhelmsson P.K.I."/>
            <person name="Janitza P."/>
            <person name="Kern R."/>
            <person name="Heyl A."/>
            <person name="Rumpler F."/>
            <person name="Villalobos L.I.A.C."/>
            <person name="Clay J.M."/>
            <person name="Skokan R."/>
            <person name="Toyoda A."/>
            <person name="Suzuki Y."/>
            <person name="Kagoshima H."/>
            <person name="Schijlen E."/>
            <person name="Tajeshwar N."/>
            <person name="Catarino B."/>
            <person name="Hetherington A.J."/>
            <person name="Saltykova A."/>
            <person name="Bonnot C."/>
            <person name="Breuninger H."/>
            <person name="Symeonidi A."/>
            <person name="Radhakrishnan G.V."/>
            <person name="Van Nieuwerburgh F."/>
            <person name="Deforce D."/>
            <person name="Chang C."/>
            <person name="Karol K.G."/>
            <person name="Hedrich R."/>
            <person name="Ulvskov P."/>
            <person name="Glockner G."/>
            <person name="Delwiche C.F."/>
            <person name="Petrasek J."/>
            <person name="Van de Peer Y."/>
            <person name="Friml J."/>
            <person name="Beilby M."/>
            <person name="Dolan L."/>
            <person name="Kohara Y."/>
            <person name="Sugano S."/>
            <person name="Fujiyama A."/>
            <person name="Delaux P.-M."/>
            <person name="Quint M."/>
            <person name="TheiBen G."/>
            <person name="Hagemann M."/>
            <person name="Harholt J."/>
            <person name="Dunand C."/>
            <person name="Zachgo S."/>
            <person name="Langdale J."/>
            <person name="Maumus F."/>
            <person name="Straeten D.V.D."/>
            <person name="Gould S.B."/>
            <person name="Rensing S.A."/>
        </authorList>
    </citation>
    <scope>NUCLEOTIDE SEQUENCE [LARGE SCALE GENOMIC DNA]</scope>
    <source>
        <strain evidence="11 12">S276</strain>
    </source>
</reference>
<feature type="region of interest" description="Disordered" evidence="7">
    <location>
        <begin position="143"/>
        <end position="187"/>
    </location>
</feature>
<comment type="caution">
    <text evidence="11">The sequence shown here is derived from an EMBL/GenBank/DDBJ whole genome shotgun (WGS) entry which is preliminary data.</text>
</comment>